<gene>
    <name evidence="9" type="ORF">JOF43_000425</name>
</gene>
<dbReference type="PANTHER" id="PTHR38459:SF1">
    <property type="entry name" value="PROPHAGE BACTOPRENOL-LINKED GLUCOSE TRANSLOCASE HOMOLOG"/>
    <property type="match status" value="1"/>
</dbReference>
<evidence type="ECO:0000256" key="5">
    <source>
        <dbReference type="ARBA" id="ARBA00023136"/>
    </source>
</evidence>
<dbReference type="Proteomes" id="UP001519290">
    <property type="component" value="Unassembled WGS sequence"/>
</dbReference>
<feature type="domain" description="GtrA/DPMS transmembrane" evidence="8">
    <location>
        <begin position="100"/>
        <end position="231"/>
    </location>
</feature>
<dbReference type="Pfam" id="PF04138">
    <property type="entry name" value="GtrA_DPMS_TM"/>
    <property type="match status" value="1"/>
</dbReference>
<protein>
    <submittedName>
        <fullName evidence="9">Flippase GtrA</fullName>
    </submittedName>
</protein>
<feature type="region of interest" description="Disordered" evidence="6">
    <location>
        <begin position="1"/>
        <end position="82"/>
    </location>
</feature>
<feature type="transmembrane region" description="Helical" evidence="7">
    <location>
        <begin position="101"/>
        <end position="122"/>
    </location>
</feature>
<comment type="caution">
    <text evidence="9">The sequence shown here is derived from an EMBL/GenBank/DDBJ whole genome shotgun (WGS) entry which is preliminary data.</text>
</comment>
<keyword evidence="4 7" id="KW-1133">Transmembrane helix</keyword>
<evidence type="ECO:0000313" key="10">
    <source>
        <dbReference type="Proteomes" id="UP001519290"/>
    </source>
</evidence>
<reference evidence="9 10" key="1">
    <citation type="submission" date="2021-03" db="EMBL/GenBank/DDBJ databases">
        <title>Sequencing the genomes of 1000 actinobacteria strains.</title>
        <authorList>
            <person name="Klenk H.-P."/>
        </authorList>
    </citation>
    <scope>NUCLEOTIDE SEQUENCE [LARGE SCALE GENOMIC DNA]</scope>
    <source>
        <strain evidence="9 10">DSM 14566</strain>
    </source>
</reference>
<evidence type="ECO:0000313" key="9">
    <source>
        <dbReference type="EMBL" id="MBP2380468.1"/>
    </source>
</evidence>
<keyword evidence="5 7" id="KW-0472">Membrane</keyword>
<evidence type="ECO:0000256" key="3">
    <source>
        <dbReference type="ARBA" id="ARBA00022692"/>
    </source>
</evidence>
<keyword evidence="10" id="KW-1185">Reference proteome</keyword>
<feature type="transmembrane region" description="Helical" evidence="7">
    <location>
        <begin position="142"/>
        <end position="161"/>
    </location>
</feature>
<sequence length="234" mass="25100">MLTPDPQAEIADPTRPAASPMSRHAATGTAPVSEEASATGTAPPSPNRWDSCSSLELAADEDSAAPGRRRSARSPRTSSRGRFAGAARTLLDEHLGSTLKFLLVGGVVFLLDAAMYNVLVFWHPTEGWGEGLMHGNPLTAKVLTIAAASCLTYLGNRLWTFGDRPRPDTTRSIMLFILINVIASGLQLSCLGFSRYVLGLDSVLADNISGTLIGQAVSTSFRYVTYGRFVFPRR</sequence>
<evidence type="ECO:0000259" key="8">
    <source>
        <dbReference type="Pfam" id="PF04138"/>
    </source>
</evidence>
<keyword evidence="3 7" id="KW-0812">Transmembrane</keyword>
<comment type="subcellular location">
    <subcellularLocation>
        <location evidence="1">Membrane</location>
        <topology evidence="1">Multi-pass membrane protein</topology>
    </subcellularLocation>
</comment>
<evidence type="ECO:0000256" key="6">
    <source>
        <dbReference type="SAM" id="MobiDB-lite"/>
    </source>
</evidence>
<evidence type="ECO:0000256" key="7">
    <source>
        <dbReference type="SAM" id="Phobius"/>
    </source>
</evidence>
<accession>A0ABS4WWW9</accession>
<dbReference type="RefSeq" id="WP_342592061.1">
    <property type="nucleotide sequence ID" value="NZ_BAAAJW010000008.1"/>
</dbReference>
<dbReference type="EMBL" id="JAGIOD010000001">
    <property type="protein sequence ID" value="MBP2380468.1"/>
    <property type="molecule type" value="Genomic_DNA"/>
</dbReference>
<evidence type="ECO:0000256" key="2">
    <source>
        <dbReference type="ARBA" id="ARBA00009399"/>
    </source>
</evidence>
<feature type="transmembrane region" description="Helical" evidence="7">
    <location>
        <begin position="173"/>
        <end position="194"/>
    </location>
</feature>
<organism evidence="9 10">
    <name type="scientific">Brachybacterium sacelli</name>
    <dbReference type="NCBI Taxonomy" id="173364"/>
    <lineage>
        <taxon>Bacteria</taxon>
        <taxon>Bacillati</taxon>
        <taxon>Actinomycetota</taxon>
        <taxon>Actinomycetes</taxon>
        <taxon>Micrococcales</taxon>
        <taxon>Dermabacteraceae</taxon>
        <taxon>Brachybacterium</taxon>
    </lineage>
</organism>
<evidence type="ECO:0000256" key="4">
    <source>
        <dbReference type="ARBA" id="ARBA00022989"/>
    </source>
</evidence>
<dbReference type="PANTHER" id="PTHR38459">
    <property type="entry name" value="PROPHAGE BACTOPRENOL-LINKED GLUCOSE TRANSLOCASE HOMOLOG"/>
    <property type="match status" value="1"/>
</dbReference>
<feature type="compositionally biased region" description="Polar residues" evidence="6">
    <location>
        <begin position="36"/>
        <end position="54"/>
    </location>
</feature>
<name>A0ABS4WWW9_9MICO</name>
<evidence type="ECO:0000256" key="1">
    <source>
        <dbReference type="ARBA" id="ARBA00004141"/>
    </source>
</evidence>
<comment type="similarity">
    <text evidence="2">Belongs to the GtrA family.</text>
</comment>
<dbReference type="InterPro" id="IPR007267">
    <property type="entry name" value="GtrA_DPMS_TM"/>
</dbReference>
<dbReference type="InterPro" id="IPR051401">
    <property type="entry name" value="GtrA_CellWall_Glycosyl"/>
</dbReference>
<proteinExistence type="inferred from homology"/>